<feature type="binding site" evidence="3">
    <location>
        <position position="73"/>
    </location>
    <ligand>
        <name>substrate</name>
    </ligand>
</feature>
<evidence type="ECO:0000256" key="2">
    <source>
        <dbReference type="PIRSR" id="PIRSR620019-1"/>
    </source>
</evidence>
<name>A0A0G8WXP9_XANPE</name>
<evidence type="ECO:0000313" key="5">
    <source>
        <dbReference type="EMBL" id="KLC06788.1"/>
    </source>
</evidence>
<dbReference type="InterPro" id="IPR020019">
    <property type="entry name" value="AcTrfase_PglD-like"/>
</dbReference>
<dbReference type="InterPro" id="IPR011004">
    <property type="entry name" value="Trimer_LpxA-like_sf"/>
</dbReference>
<evidence type="ECO:0000259" key="4">
    <source>
        <dbReference type="Pfam" id="PF17836"/>
    </source>
</evidence>
<evidence type="ECO:0000313" key="9">
    <source>
        <dbReference type="Proteomes" id="UP000289372"/>
    </source>
</evidence>
<dbReference type="Pfam" id="PF00132">
    <property type="entry name" value="Hexapep"/>
    <property type="match status" value="1"/>
</dbReference>
<dbReference type="Pfam" id="PF17836">
    <property type="entry name" value="PglD_N"/>
    <property type="match status" value="1"/>
</dbReference>
<dbReference type="Gene3D" id="2.160.10.10">
    <property type="entry name" value="Hexapeptide repeat proteins"/>
    <property type="match status" value="1"/>
</dbReference>
<dbReference type="Gene3D" id="3.40.50.20">
    <property type="match status" value="1"/>
</dbReference>
<protein>
    <submittedName>
        <fullName evidence="6">Acetyltransferase</fullName>
    </submittedName>
</protein>
<dbReference type="PANTHER" id="PTHR43300">
    <property type="entry name" value="ACETYLTRANSFERASE"/>
    <property type="match status" value="1"/>
</dbReference>
<gene>
    <name evidence="7" type="ORF">DB769_08460</name>
    <name evidence="6" type="ORF">G3W61_13430</name>
    <name evidence="5" type="ORF">XP315_09445</name>
</gene>
<feature type="domain" description="PglD N-terminal" evidence="4">
    <location>
        <begin position="5"/>
        <end position="83"/>
    </location>
</feature>
<dbReference type="Proteomes" id="UP000471082">
    <property type="component" value="Unassembled WGS sequence"/>
</dbReference>
<feature type="site" description="Increases basicity of active site His" evidence="2">
    <location>
        <position position="140"/>
    </location>
</feature>
<keyword evidence="8" id="KW-1185">Reference proteome</keyword>
<dbReference type="KEGG" id="xpe:BJD13_06535"/>
<dbReference type="EMBL" id="PUUL01000040">
    <property type="protein sequence ID" value="RXD54727.1"/>
    <property type="molecule type" value="Genomic_DNA"/>
</dbReference>
<dbReference type="PANTHER" id="PTHR43300:SF7">
    <property type="entry name" value="UDP-N-ACETYLBACILLOSAMINE N-ACETYLTRANSFERASE"/>
    <property type="match status" value="1"/>
</dbReference>
<dbReference type="InterPro" id="IPR001451">
    <property type="entry name" value="Hexapep"/>
</dbReference>
<reference evidence="5 8" key="1">
    <citation type="submission" date="2015-02" db="EMBL/GenBank/DDBJ databases">
        <title>Whole genome sequencing of multiple isolates of three species of pepper and tomato-infecting xanthomonads reveals genetic diversity in field strains and pinpoints effectors responsible for host specificity.</title>
        <authorList>
            <person name="Schwartz A."/>
            <person name="Dahlbeck D."/>
            <person name="Staskawicz B."/>
            <person name="Bart R."/>
            <person name="Potnis N."/>
            <person name="Minsavage G."/>
            <person name="Timilsina S."/>
            <person name="Goss E."/>
            <person name="Jones J."/>
            <person name="Vallad G."/>
            <person name="Barak J."/>
            <person name="Miller S."/>
            <person name="Ritchie D."/>
            <person name="Martins J.Jr."/>
            <person name="Patane J.S."/>
            <person name="Setubal J.C."/>
        </authorList>
    </citation>
    <scope>NUCLEOTIDE SEQUENCE [LARGE SCALE GENOMIC DNA]</scope>
    <source>
        <strain evidence="5 8">Xp3-15</strain>
    </source>
</reference>
<comment type="similarity">
    <text evidence="1">Belongs to the transferase hexapeptide repeat family.</text>
</comment>
<evidence type="ECO:0000256" key="3">
    <source>
        <dbReference type="PIRSR" id="PIRSR620019-2"/>
    </source>
</evidence>
<dbReference type="EMBL" id="JZUY01000037">
    <property type="protein sequence ID" value="KLC06788.1"/>
    <property type="molecule type" value="Genomic_DNA"/>
</dbReference>
<feature type="active site" description="Proton acceptor" evidence="2">
    <location>
        <position position="139"/>
    </location>
</feature>
<dbReference type="EMBL" id="JAAGYU010000057">
    <property type="protein sequence ID" value="NEL77241.1"/>
    <property type="molecule type" value="Genomic_DNA"/>
</dbReference>
<dbReference type="RefSeq" id="WP_008575938.1">
    <property type="nucleotide sequence ID" value="NZ_CP018475.1"/>
</dbReference>
<proteinExistence type="inferred from homology"/>
<reference evidence="6 10" key="3">
    <citation type="submission" date="2019-11" db="EMBL/GenBank/DDBJ databases">
        <title>Genome-resolved metagenomics to study the prevalence of co-infection and intraspecific heterogeneity among plant pathogen metapopulations.</title>
        <authorList>
            <person name="Newberry E."/>
            <person name="Bhandari R."/>
            <person name="Kemble J."/>
            <person name="Sikora E."/>
            <person name="Potnis N."/>
        </authorList>
    </citation>
    <scope>NUCLEOTIDE SEQUENCE [LARGE SCALE GENOMIC DNA]</scope>
    <source>
        <strain evidence="6">Xp_Tom_Tuscaloosa_18b</strain>
    </source>
</reference>
<sequence length="217" mass="23267">MTYSVLIVGAGGWGREVLEQMQGDIAHRKEWEVTGFLDSREHILDGFDTGVPIVGDPLTYVPRGNEAFVCAQGDPLERHKYIQPLLAKGAAFIPICTEAHLSRRVRLGTGCFLGNQVHVGPDVWIGDFANLLTWSVIGHDVRIGNYAHVGAQVFMGGGVQIGDFAVVHPRATLVPGVKVGEHAVVGTGAVVLKDVPAGATVFGNPAKIVFHKNIKMD</sequence>
<accession>A0A0G8WXP9</accession>
<feature type="binding site" evidence="3">
    <location>
        <position position="148"/>
    </location>
    <ligand>
        <name>acetyl-CoA</name>
        <dbReference type="ChEBI" id="CHEBI:57288"/>
    </ligand>
</feature>
<dbReference type="InterPro" id="IPR041561">
    <property type="entry name" value="PglD_N"/>
</dbReference>
<reference evidence="7 9" key="2">
    <citation type="submission" date="2018-02" db="EMBL/GenBank/DDBJ databases">
        <title>Characterization of Xanthomonas diversity in transplant houses and field plants.</title>
        <authorList>
            <person name="Abrahamian P."/>
            <person name="Timilsina S."/>
            <person name="Minsavage G.V."/>
            <person name="Goss E.M."/>
            <person name="Jones J.B."/>
            <person name="Vallad G.E."/>
        </authorList>
    </citation>
    <scope>NUCLEOTIDE SEQUENCE [LARGE SCALE GENOMIC DNA]</scope>
    <source>
        <strain evidence="7 9">GEV2132</strain>
    </source>
</reference>
<evidence type="ECO:0000313" key="8">
    <source>
        <dbReference type="Proteomes" id="UP000035369"/>
    </source>
</evidence>
<dbReference type="Proteomes" id="UP000289372">
    <property type="component" value="Unassembled WGS sequence"/>
</dbReference>
<organism evidence="6 10">
    <name type="scientific">Xanthomonas perforans</name>
    <dbReference type="NCBI Taxonomy" id="442694"/>
    <lineage>
        <taxon>Bacteria</taxon>
        <taxon>Pseudomonadati</taxon>
        <taxon>Pseudomonadota</taxon>
        <taxon>Gammaproteobacteria</taxon>
        <taxon>Lysobacterales</taxon>
        <taxon>Lysobacteraceae</taxon>
        <taxon>Xanthomonas</taxon>
    </lineage>
</organism>
<evidence type="ECO:0000313" key="7">
    <source>
        <dbReference type="EMBL" id="RXD54727.1"/>
    </source>
</evidence>
<evidence type="ECO:0000313" key="10">
    <source>
        <dbReference type="Proteomes" id="UP000471082"/>
    </source>
</evidence>
<evidence type="ECO:0000256" key="1">
    <source>
        <dbReference type="ARBA" id="ARBA00007274"/>
    </source>
</evidence>
<comment type="caution">
    <text evidence="6">The sequence shown here is derived from an EMBL/GenBank/DDBJ whole genome shotgun (WGS) entry which is preliminary data.</text>
</comment>
<dbReference type="NCBIfam" id="TIGR03570">
    <property type="entry name" value="NeuD_NnaD"/>
    <property type="match status" value="1"/>
</dbReference>
<dbReference type="GO" id="GO:0016740">
    <property type="term" value="F:transferase activity"/>
    <property type="evidence" value="ECO:0007669"/>
    <property type="project" value="UniProtKB-KW"/>
</dbReference>
<dbReference type="SUPFAM" id="SSF51161">
    <property type="entry name" value="Trimeric LpxA-like enzymes"/>
    <property type="match status" value="1"/>
</dbReference>
<dbReference type="GeneID" id="97510327"/>
<dbReference type="InterPro" id="IPR050179">
    <property type="entry name" value="Trans_hexapeptide_repeat"/>
</dbReference>
<dbReference type="AlphaFoldDB" id="A0A0G8WXP9"/>
<keyword evidence="6" id="KW-0808">Transferase</keyword>
<dbReference type="Proteomes" id="UP000035369">
    <property type="component" value="Unassembled WGS sequence"/>
</dbReference>
<evidence type="ECO:0000313" key="6">
    <source>
        <dbReference type="EMBL" id="NEL77241.1"/>
    </source>
</evidence>
<dbReference type="CDD" id="cd03360">
    <property type="entry name" value="LbH_AT_putative"/>
    <property type="match status" value="1"/>
</dbReference>